<protein>
    <submittedName>
        <fullName evidence="3">K+/H+ antiporter YhaU regulatory subunit KhtT</fullName>
    </submittedName>
</protein>
<sequence length="193" mass="23166">MDDKLLYRMKDIVDEMNLPRSTVTDWLSDFHMFIPVQHNGSRKLYKRETIDVLKAIHEYRTLEIDKQEIMYKLKERFPIVVQDDDDREAVIKQLEHIHSTNQANPDLMNFMRLQATTVRDLQKDQIKLTEALEEQDKTIAILAEDNEKYTANLNALERRINDMESKHSEEYQKIKEELEAEKNKSWFQKLLRK</sequence>
<evidence type="ECO:0000313" key="3">
    <source>
        <dbReference type="EMBL" id="MBM7634194.1"/>
    </source>
</evidence>
<evidence type="ECO:0000256" key="1">
    <source>
        <dbReference type="SAM" id="Coils"/>
    </source>
</evidence>
<feature type="domain" description="HTH merR-type" evidence="2">
    <location>
        <begin position="7"/>
        <end position="60"/>
    </location>
</feature>
<feature type="coiled-coil region" evidence="1">
    <location>
        <begin position="132"/>
        <end position="184"/>
    </location>
</feature>
<dbReference type="InterPro" id="IPR000551">
    <property type="entry name" value="MerR-type_HTH_dom"/>
</dbReference>
<evidence type="ECO:0000313" key="4">
    <source>
        <dbReference type="Proteomes" id="UP000741863"/>
    </source>
</evidence>
<dbReference type="EMBL" id="JAFBEC010000010">
    <property type="protein sequence ID" value="MBM7634194.1"/>
    <property type="molecule type" value="Genomic_DNA"/>
</dbReference>
<name>A0ABS2PFJ4_9BACL</name>
<gene>
    <name evidence="3" type="ORF">JOD17_003296</name>
</gene>
<organism evidence="3 4">
    <name type="scientific">Geomicrobium sediminis</name>
    <dbReference type="NCBI Taxonomy" id="1347788"/>
    <lineage>
        <taxon>Bacteria</taxon>
        <taxon>Bacillati</taxon>
        <taxon>Bacillota</taxon>
        <taxon>Bacilli</taxon>
        <taxon>Bacillales</taxon>
        <taxon>Geomicrobium</taxon>
    </lineage>
</organism>
<keyword evidence="4" id="KW-1185">Reference proteome</keyword>
<comment type="caution">
    <text evidence="3">The sequence shown here is derived from an EMBL/GenBank/DDBJ whole genome shotgun (WGS) entry which is preliminary data.</text>
</comment>
<accession>A0ABS2PFJ4</accession>
<dbReference type="Proteomes" id="UP000741863">
    <property type="component" value="Unassembled WGS sequence"/>
</dbReference>
<evidence type="ECO:0000259" key="2">
    <source>
        <dbReference type="Pfam" id="PF13411"/>
    </source>
</evidence>
<reference evidence="3 4" key="1">
    <citation type="submission" date="2021-01" db="EMBL/GenBank/DDBJ databases">
        <title>Genomic Encyclopedia of Type Strains, Phase IV (KMG-IV): sequencing the most valuable type-strain genomes for metagenomic binning, comparative biology and taxonomic classification.</title>
        <authorList>
            <person name="Goeker M."/>
        </authorList>
    </citation>
    <scope>NUCLEOTIDE SEQUENCE [LARGE SCALE GENOMIC DNA]</scope>
    <source>
        <strain evidence="3 4">DSM 25540</strain>
    </source>
</reference>
<keyword evidence="1" id="KW-0175">Coiled coil</keyword>
<dbReference type="RefSeq" id="WP_204698974.1">
    <property type="nucleotide sequence ID" value="NZ_JAFBEC010000010.1"/>
</dbReference>
<proteinExistence type="predicted"/>
<dbReference type="Pfam" id="PF13411">
    <property type="entry name" value="MerR_1"/>
    <property type="match status" value="1"/>
</dbReference>